<dbReference type="Proteomes" id="UP000481360">
    <property type="component" value="Unassembled WGS sequence"/>
</dbReference>
<gene>
    <name evidence="1" type="ORF">G7043_22260</name>
</gene>
<accession>A0A7C9VV35</accession>
<reference evidence="1 2" key="1">
    <citation type="submission" date="2020-03" db="EMBL/GenBank/DDBJ databases">
        <title>Isolation and identification of active actinomycetes.</title>
        <authorList>
            <person name="Sun X."/>
        </authorList>
    </citation>
    <scope>NUCLEOTIDE SEQUENCE [LARGE SCALE GENOMIC DNA]</scope>
    <source>
        <strain evidence="1 2">NEAU-D13</strain>
    </source>
</reference>
<organism evidence="1 2">
    <name type="scientific">Lentzea alba</name>
    <dbReference type="NCBI Taxonomy" id="2714351"/>
    <lineage>
        <taxon>Bacteria</taxon>
        <taxon>Bacillati</taxon>
        <taxon>Actinomycetota</taxon>
        <taxon>Actinomycetes</taxon>
        <taxon>Pseudonocardiales</taxon>
        <taxon>Pseudonocardiaceae</taxon>
        <taxon>Lentzea</taxon>
    </lineage>
</organism>
<name>A0A7C9VV35_9PSEU</name>
<dbReference type="AlphaFoldDB" id="A0A7C9VV35"/>
<protein>
    <submittedName>
        <fullName evidence="1">Uncharacterized protein</fullName>
    </submittedName>
</protein>
<keyword evidence="2" id="KW-1185">Reference proteome</keyword>
<proteinExistence type="predicted"/>
<dbReference type="EMBL" id="JAAMPJ010000006">
    <property type="protein sequence ID" value="NGY61656.1"/>
    <property type="molecule type" value="Genomic_DNA"/>
</dbReference>
<dbReference type="RefSeq" id="WP_166048394.1">
    <property type="nucleotide sequence ID" value="NZ_JAAMPJ010000006.1"/>
</dbReference>
<sequence>MNKHLVLFMAGNPNAITLAVEPEVAEDLGDRLVQIVRNGHTQTIAGSQGQQYVVNFSHVVIAYFE</sequence>
<evidence type="ECO:0000313" key="2">
    <source>
        <dbReference type="Proteomes" id="UP000481360"/>
    </source>
</evidence>
<comment type="caution">
    <text evidence="1">The sequence shown here is derived from an EMBL/GenBank/DDBJ whole genome shotgun (WGS) entry which is preliminary data.</text>
</comment>
<evidence type="ECO:0000313" key="1">
    <source>
        <dbReference type="EMBL" id="NGY61656.1"/>
    </source>
</evidence>